<dbReference type="Proteomes" id="UP000199050">
    <property type="component" value="Unassembled WGS sequence"/>
</dbReference>
<evidence type="ECO:0008006" key="4">
    <source>
        <dbReference type="Google" id="ProtNLM"/>
    </source>
</evidence>
<evidence type="ECO:0000313" key="2">
    <source>
        <dbReference type="EMBL" id="SDH99543.1"/>
    </source>
</evidence>
<feature type="transmembrane region" description="Helical" evidence="1">
    <location>
        <begin position="190"/>
        <end position="208"/>
    </location>
</feature>
<reference evidence="3" key="1">
    <citation type="submission" date="2016-10" db="EMBL/GenBank/DDBJ databases">
        <authorList>
            <person name="Varghese N."/>
            <person name="Submissions S."/>
        </authorList>
    </citation>
    <scope>NUCLEOTIDE SEQUENCE [LARGE SCALE GENOMIC DNA]</scope>
    <source>
        <strain evidence="3">CGMCC 1.11012</strain>
    </source>
</reference>
<dbReference type="OrthoDB" id="8481923at2"/>
<keyword evidence="1" id="KW-0812">Transmembrane</keyword>
<keyword evidence="1" id="KW-1133">Transmembrane helix</keyword>
<dbReference type="EMBL" id="FNDX01000002">
    <property type="protein sequence ID" value="SDH99543.1"/>
    <property type="molecule type" value="Genomic_DNA"/>
</dbReference>
<gene>
    <name evidence="2" type="ORF">SAMN05216192_102246</name>
</gene>
<evidence type="ECO:0000313" key="3">
    <source>
        <dbReference type="Proteomes" id="UP000199050"/>
    </source>
</evidence>
<protein>
    <recommendedName>
        <fullName evidence="4">DUF4184 family protein</fullName>
    </recommendedName>
</protein>
<dbReference type="InterPro" id="IPR025238">
    <property type="entry name" value="DUF4184"/>
</dbReference>
<name>A0A1G8GYS5_9BACL</name>
<dbReference type="STRING" id="1174501.SAMN05216192_102246"/>
<organism evidence="2 3">
    <name type="scientific">Paenibacillus typhae</name>
    <dbReference type="NCBI Taxonomy" id="1174501"/>
    <lineage>
        <taxon>Bacteria</taxon>
        <taxon>Bacillati</taxon>
        <taxon>Bacillota</taxon>
        <taxon>Bacilli</taxon>
        <taxon>Bacillales</taxon>
        <taxon>Paenibacillaceae</taxon>
        <taxon>Paenibacillus</taxon>
    </lineage>
</organism>
<proteinExistence type="predicted"/>
<dbReference type="RefSeq" id="WP_090711999.1">
    <property type="nucleotide sequence ID" value="NZ_CBCSKY010000003.1"/>
</dbReference>
<feature type="transmembrane region" description="Helical" evidence="1">
    <location>
        <begin position="152"/>
        <end position="170"/>
    </location>
</feature>
<evidence type="ECO:0000256" key="1">
    <source>
        <dbReference type="SAM" id="Phobius"/>
    </source>
</evidence>
<sequence>MPLTFAHPAIILPFSRKSTYVHFSAMVLGSMSPDFEYFVRGRPVAEIGHTFSGFLVFNLPLVAVICLIYHYFVHRTLMSHLPHFLQDTYTHRTAARPVTRIFVFIYSALFGMLTHVAWDAFTHKQGLMVTKFPGLFNHIFSVYGHDIPLYKFLQHGSTVFGLSLILGYLVLRSRSGKQGPSSKSVKQKYLFWSAVCLSAVLILCIWYFTAPVSLSSYGVHVVRIVDACCLGLLGVCLFPKYRENRISSP</sequence>
<feature type="transmembrane region" description="Helical" evidence="1">
    <location>
        <begin position="51"/>
        <end position="72"/>
    </location>
</feature>
<dbReference type="Pfam" id="PF13803">
    <property type="entry name" value="DUF4184"/>
    <property type="match status" value="1"/>
</dbReference>
<dbReference type="AlphaFoldDB" id="A0A1G8GYS5"/>
<keyword evidence="1" id="KW-0472">Membrane</keyword>
<feature type="transmembrane region" description="Helical" evidence="1">
    <location>
        <begin position="220"/>
        <end position="238"/>
    </location>
</feature>
<feature type="transmembrane region" description="Helical" evidence="1">
    <location>
        <begin position="101"/>
        <end position="118"/>
    </location>
</feature>
<accession>A0A1G8GYS5</accession>
<keyword evidence="3" id="KW-1185">Reference proteome</keyword>